<evidence type="ECO:0000313" key="1">
    <source>
        <dbReference type="EMBL" id="CAB3995692.1"/>
    </source>
</evidence>
<dbReference type="Proteomes" id="UP001152795">
    <property type="component" value="Unassembled WGS sequence"/>
</dbReference>
<name>A0A7D9DXL0_PARCT</name>
<dbReference type="Gene3D" id="2.40.50.140">
    <property type="entry name" value="Nucleic acid-binding proteins"/>
    <property type="match status" value="1"/>
</dbReference>
<reference evidence="1" key="1">
    <citation type="submission" date="2020-04" db="EMBL/GenBank/DDBJ databases">
        <authorList>
            <person name="Alioto T."/>
            <person name="Alioto T."/>
            <person name="Gomez Garrido J."/>
        </authorList>
    </citation>
    <scope>NUCLEOTIDE SEQUENCE</scope>
    <source>
        <strain evidence="1">A484AB</strain>
    </source>
</reference>
<protein>
    <submittedName>
        <fullName evidence="1">Uncharacterized protein</fullName>
    </submittedName>
</protein>
<sequence>MELQGPDNKRVRAVCFAKDKRTTLLEKQNTMSSVKISNYIVGPSWAGEGEEIRINDMSIIQAPSASEYNFQYIPNVNASGESEITAVSVVQSEIETGTIVNVKGKIKKGQNVKVVGKNNLKMLKCAICDLSGVLQITFWEDEIQQIKDGVVYTITNVSVRNRDHTKSVTTTRNSAFIEVNDVDLNEIDENAASKLLDEPAEDTTLEVKKIRSVELDKHKSCVHCSAKFPPGIETNVVKCLRCGHRMLFDACQQVVAYRITVSSRETIATLTCFSEVLENFFEIPDGSALTAACFK</sequence>
<proteinExistence type="predicted"/>
<evidence type="ECO:0000313" key="2">
    <source>
        <dbReference type="Proteomes" id="UP001152795"/>
    </source>
</evidence>
<dbReference type="AlphaFoldDB" id="A0A7D9DXL0"/>
<dbReference type="SUPFAM" id="SSF50249">
    <property type="entry name" value="Nucleic acid-binding proteins"/>
    <property type="match status" value="1"/>
</dbReference>
<dbReference type="InterPro" id="IPR012340">
    <property type="entry name" value="NA-bd_OB-fold"/>
</dbReference>
<accession>A0A7D9DXL0</accession>
<gene>
    <name evidence="1" type="ORF">PACLA_8A084701</name>
</gene>
<comment type="caution">
    <text evidence="1">The sequence shown here is derived from an EMBL/GenBank/DDBJ whole genome shotgun (WGS) entry which is preliminary data.</text>
</comment>
<organism evidence="1 2">
    <name type="scientific">Paramuricea clavata</name>
    <name type="common">Red gorgonian</name>
    <name type="synonym">Violescent sea-whip</name>
    <dbReference type="NCBI Taxonomy" id="317549"/>
    <lineage>
        <taxon>Eukaryota</taxon>
        <taxon>Metazoa</taxon>
        <taxon>Cnidaria</taxon>
        <taxon>Anthozoa</taxon>
        <taxon>Octocorallia</taxon>
        <taxon>Malacalcyonacea</taxon>
        <taxon>Plexauridae</taxon>
        <taxon>Paramuricea</taxon>
    </lineage>
</organism>
<keyword evidence="2" id="KW-1185">Reference proteome</keyword>
<dbReference type="EMBL" id="CACRXK020002711">
    <property type="protein sequence ID" value="CAB3995692.1"/>
    <property type="molecule type" value="Genomic_DNA"/>
</dbReference>